<dbReference type="InterPro" id="IPR021280">
    <property type="entry name" value="TMEM260-like"/>
</dbReference>
<feature type="transmembrane region" description="Helical" evidence="1">
    <location>
        <begin position="177"/>
        <end position="207"/>
    </location>
</feature>
<sequence length="844" mass="97039">MNSFNFSKWNAILGWVAFSIALITYSLTLEPTVSYWDCGEYISTAIKLEVGHPPGAPLFQMLGAFFAMFTTDVTEIAKMVNFMSALASAFTILFMFWTITTLAKRLIKNSSELSKSTSIAILGSGLVGSLTYTFSDSFWFSAVEAEVYAMSSFLMALLFWLGLRWESEIDKPQGNKWLLLISFVVGLSFGVHILSLLVIPSIVFLYIYKKYKNLNVQQFIIANIVSVLVLMFVFKMLFPFTLKYFSALELFFVNSIGLPFNSGSIIAGILLIGLFYFGITYTHKKQLVGANTIILSVLFIMIGFSSWLMLPIRANANTTINENNPSSARELLAYYDREQYGDANVFYDTYYSLIYNRDVDAENPTRDDKPKYEKDEKTGKYIIVNKYKDALPNWSSKHKGFIPRMVSTDANVIRNYKAIAGIPQNSKRRPTFIENIKFMVDFQFGYMYARYFMWNFVGRQNDEQGQLDLQNGNWLSGIKFIDELHLGPQSNLPSDVKNNKGRNTYYFLPFILGVIGLVFQLKKNKNDFYTLFLFFAFTGLAIIFYTNPKPFEPRERDYAVVGSFYIFAIWIGFGVLALFERLKKYTKPNVVAITVTLISLIAVPALMASENWNDHDRSNRYTSHLNAKAYLDSCAENAILFTIGDNDTFPLWYMQEVENYRTDMKLINTSLFQTDWYIDQMKRKTYKADPIPSQLTHDQYKLGTLDVAYYFEEIFPQLKDSVVDIKYFMKWIQSDKDVTYYDLDDDGIPEKVLPTNKIRIPVDKEAVLKYGVVAQKDADLIVPYIDVEIPSTLSKNRILMLDILANNNWEKPIYFTGGAQADDEYIWLKDYLQLDGLAYRLVPI</sequence>
<feature type="transmembrane region" description="Helical" evidence="1">
    <location>
        <begin position="528"/>
        <end position="546"/>
    </location>
</feature>
<reference evidence="2" key="1">
    <citation type="submission" date="2018-06" db="EMBL/GenBank/DDBJ databases">
        <authorList>
            <person name="Zhirakovskaya E."/>
        </authorList>
    </citation>
    <scope>NUCLEOTIDE SEQUENCE</scope>
</reference>
<feature type="transmembrane region" description="Helical" evidence="1">
    <location>
        <begin position="558"/>
        <end position="578"/>
    </location>
</feature>
<dbReference type="EMBL" id="UOER01000170">
    <property type="protein sequence ID" value="VAW22953.1"/>
    <property type="molecule type" value="Genomic_DNA"/>
</dbReference>
<accession>A0A3B0U3K0</accession>
<feature type="transmembrane region" description="Helical" evidence="1">
    <location>
        <begin position="219"/>
        <end position="238"/>
    </location>
</feature>
<feature type="transmembrane region" description="Helical" evidence="1">
    <location>
        <begin position="289"/>
        <end position="310"/>
    </location>
</feature>
<dbReference type="PANTHER" id="PTHR16214">
    <property type="entry name" value="TRANSMEMBRANE PROTEIN 260"/>
    <property type="match status" value="1"/>
</dbReference>
<feature type="transmembrane region" description="Helical" evidence="1">
    <location>
        <begin position="590"/>
        <end position="608"/>
    </location>
</feature>
<evidence type="ECO:0000313" key="2">
    <source>
        <dbReference type="EMBL" id="VAW22953.1"/>
    </source>
</evidence>
<organism evidence="2">
    <name type="scientific">hydrothermal vent metagenome</name>
    <dbReference type="NCBI Taxonomy" id="652676"/>
    <lineage>
        <taxon>unclassified sequences</taxon>
        <taxon>metagenomes</taxon>
        <taxon>ecological metagenomes</taxon>
    </lineage>
</organism>
<dbReference type="PANTHER" id="PTHR16214:SF3">
    <property type="entry name" value="TRANSMEMBRANE PROTEIN 260"/>
    <property type="match status" value="1"/>
</dbReference>
<gene>
    <name evidence="2" type="ORF">MNBD_BACTEROID04-988</name>
</gene>
<feature type="non-terminal residue" evidence="2">
    <location>
        <position position="844"/>
    </location>
</feature>
<feature type="transmembrane region" description="Helical" evidence="1">
    <location>
        <begin position="119"/>
        <end position="140"/>
    </location>
</feature>
<feature type="transmembrane region" description="Helical" evidence="1">
    <location>
        <begin position="504"/>
        <end position="521"/>
    </location>
</feature>
<feature type="transmembrane region" description="Helical" evidence="1">
    <location>
        <begin position="80"/>
        <end position="99"/>
    </location>
</feature>
<name>A0A3B0U3K0_9ZZZZ</name>
<keyword evidence="1" id="KW-0472">Membrane</keyword>
<feature type="transmembrane region" description="Helical" evidence="1">
    <location>
        <begin position="258"/>
        <end position="277"/>
    </location>
</feature>
<keyword evidence="1" id="KW-1133">Transmembrane helix</keyword>
<protein>
    <submittedName>
        <fullName evidence="2">Putative membrane protein</fullName>
    </submittedName>
</protein>
<proteinExistence type="predicted"/>
<feature type="transmembrane region" description="Helical" evidence="1">
    <location>
        <begin position="147"/>
        <end position="165"/>
    </location>
</feature>
<dbReference type="InterPro" id="IPR052724">
    <property type="entry name" value="GT117_domain-containing"/>
</dbReference>
<dbReference type="AlphaFoldDB" id="A0A3B0U3K0"/>
<evidence type="ECO:0000256" key="1">
    <source>
        <dbReference type="SAM" id="Phobius"/>
    </source>
</evidence>
<dbReference type="Pfam" id="PF11028">
    <property type="entry name" value="TMEM260-like"/>
    <property type="match status" value="1"/>
</dbReference>
<keyword evidence="1" id="KW-0812">Transmembrane</keyword>
<feature type="transmembrane region" description="Helical" evidence="1">
    <location>
        <begin position="56"/>
        <end position="73"/>
    </location>
</feature>
<feature type="transmembrane region" description="Helical" evidence="1">
    <location>
        <begin position="12"/>
        <end position="36"/>
    </location>
</feature>